<dbReference type="SUPFAM" id="SSF52374">
    <property type="entry name" value="Nucleotidylyl transferase"/>
    <property type="match status" value="1"/>
</dbReference>
<proteinExistence type="inferred from homology"/>
<dbReference type="FunFam" id="1.10.240.10:FF:000001">
    <property type="entry name" value="Tyrosine--tRNA ligase"/>
    <property type="match status" value="1"/>
</dbReference>
<evidence type="ECO:0000313" key="13">
    <source>
        <dbReference type="Proteomes" id="UP001229955"/>
    </source>
</evidence>
<dbReference type="InterPro" id="IPR002307">
    <property type="entry name" value="Tyr-tRNA-ligase"/>
</dbReference>
<keyword evidence="6 8" id="KW-0030">Aminoacyl-tRNA synthetase</keyword>
<dbReference type="PANTHER" id="PTHR11766:SF0">
    <property type="entry name" value="TYROSINE--TRNA LIGASE, MITOCHONDRIAL"/>
    <property type="match status" value="1"/>
</dbReference>
<dbReference type="GO" id="GO:0005524">
    <property type="term" value="F:ATP binding"/>
    <property type="evidence" value="ECO:0007669"/>
    <property type="project" value="UniProtKB-UniRule"/>
</dbReference>
<dbReference type="Pfam" id="PF22421">
    <property type="entry name" value="SYY_C-terminal"/>
    <property type="match status" value="1"/>
</dbReference>
<dbReference type="GO" id="GO:0003723">
    <property type="term" value="F:RNA binding"/>
    <property type="evidence" value="ECO:0007669"/>
    <property type="project" value="UniProtKB-KW"/>
</dbReference>
<dbReference type="InterPro" id="IPR036986">
    <property type="entry name" value="S4_RNA-bd_sf"/>
</dbReference>
<dbReference type="InterPro" id="IPR024088">
    <property type="entry name" value="Tyr-tRNA-ligase_bac-type"/>
</dbReference>
<dbReference type="Gene3D" id="1.10.240.10">
    <property type="entry name" value="Tyrosyl-Transfer RNA Synthetase"/>
    <property type="match status" value="1"/>
</dbReference>
<evidence type="ECO:0000256" key="9">
    <source>
        <dbReference type="PROSITE-ProRule" id="PRU00182"/>
    </source>
</evidence>
<dbReference type="EMBL" id="CP130612">
    <property type="protein sequence ID" value="WKW11203.1"/>
    <property type="molecule type" value="Genomic_DNA"/>
</dbReference>
<gene>
    <name evidence="8 11" type="primary">tyrS</name>
    <name evidence="11" type="ORF">Strain138_000438</name>
    <name evidence="12" type="ORF">Strain318_000438</name>
</gene>
<feature type="binding site" evidence="8">
    <location>
        <position position="178"/>
    </location>
    <ligand>
        <name>L-tyrosine</name>
        <dbReference type="ChEBI" id="CHEBI:58315"/>
    </ligand>
</feature>
<dbReference type="PROSITE" id="PS50889">
    <property type="entry name" value="S4"/>
    <property type="match status" value="1"/>
</dbReference>
<feature type="domain" description="Tyrosine--tRNA ligase SYY-like C-terminal" evidence="10">
    <location>
        <begin position="344"/>
        <end position="418"/>
    </location>
</feature>
<sequence length="427" mass="45959">MTSPTSLHDELRWRGLLHQETEGCEAHLAKGPVTGYCGFDPTAESLHVGNLVSLMGLVRLARAGHKAVALVGGGTAMIGDPSGKSEERPMRSTEEIAANAELIWQQIQRVAQNALGADALPRFAVRNNAEWLGGIGLIEFLRDTGKHFTVNWMMQKDSVKTRMETGISFTEFSYMLLQAYDFSRLYAKDGVTLQLGGSDQWGNITAGTELVRRTQRGEAHGLTFPLLTDAQGKKFGKTEAGAVYLDAKLTSVYKFYQFWINAEDADVGRLLRTFTLLDAAEIASIEAAHAAAPHERGAQKRLAREVTSLIHGVAAAELAESVSKTVFDKKADAHALSDEVFAMLAAEMPSVSVTPTAEGVDIVAVLADAFGLSKTAARKLVQQGAVSVNGEKLGAEATHVAADRAVRGRWMLVRKGAREIGIVDANG</sequence>
<evidence type="ECO:0000313" key="12">
    <source>
        <dbReference type="EMBL" id="WKW14113.1"/>
    </source>
</evidence>
<evidence type="ECO:0000256" key="2">
    <source>
        <dbReference type="ARBA" id="ARBA00022741"/>
    </source>
</evidence>
<evidence type="ECO:0000256" key="6">
    <source>
        <dbReference type="ARBA" id="ARBA00023146"/>
    </source>
</evidence>
<accession>A0AA49Q3U1</accession>
<dbReference type="PANTHER" id="PTHR11766">
    <property type="entry name" value="TYROSYL-TRNA SYNTHETASE"/>
    <property type="match status" value="1"/>
</dbReference>
<comment type="subcellular location">
    <subcellularLocation>
        <location evidence="8">Cytoplasm</location>
    </subcellularLocation>
</comment>
<comment type="function">
    <text evidence="8">Catalyzes the attachment of tyrosine to tRNA(Tyr) in a two-step reaction: tyrosine is first activated by ATP to form Tyr-AMP and then transferred to the acceptor end of tRNA(Tyr).</text>
</comment>
<dbReference type="GO" id="GO:0005829">
    <property type="term" value="C:cytosol"/>
    <property type="evidence" value="ECO:0007669"/>
    <property type="project" value="TreeGrafter"/>
</dbReference>
<dbReference type="Gene3D" id="3.10.290.10">
    <property type="entry name" value="RNA-binding S4 domain"/>
    <property type="match status" value="1"/>
</dbReference>
<evidence type="ECO:0000256" key="8">
    <source>
        <dbReference type="HAMAP-Rule" id="MF_02006"/>
    </source>
</evidence>
<dbReference type="InterPro" id="IPR014729">
    <property type="entry name" value="Rossmann-like_a/b/a_fold"/>
</dbReference>
<dbReference type="CDD" id="cd00165">
    <property type="entry name" value="S4"/>
    <property type="match status" value="1"/>
</dbReference>
<evidence type="ECO:0000313" key="11">
    <source>
        <dbReference type="EMBL" id="WKW11203.1"/>
    </source>
</evidence>
<keyword evidence="1 8" id="KW-0436">Ligase</keyword>
<dbReference type="GO" id="GO:0004831">
    <property type="term" value="F:tyrosine-tRNA ligase activity"/>
    <property type="evidence" value="ECO:0007669"/>
    <property type="project" value="UniProtKB-UniRule"/>
</dbReference>
<protein>
    <recommendedName>
        <fullName evidence="8">Tyrosine--tRNA ligase</fullName>
        <ecNumber evidence="8">6.1.1.1</ecNumber>
    </recommendedName>
    <alternativeName>
        <fullName evidence="8">Tyrosyl-tRNA synthetase</fullName>
        <shortName evidence="8">TyrRS</shortName>
    </alternativeName>
</protein>
<feature type="binding site" evidence="8">
    <location>
        <position position="174"/>
    </location>
    <ligand>
        <name>L-tyrosine</name>
        <dbReference type="ChEBI" id="CHEBI:58315"/>
    </ligand>
</feature>
<keyword evidence="8" id="KW-0963">Cytoplasm</keyword>
<dbReference type="InterPro" id="IPR024107">
    <property type="entry name" value="Tyr-tRNA-ligase_bac_1"/>
</dbReference>
<dbReference type="EMBL" id="CP130613">
    <property type="protein sequence ID" value="WKW14113.1"/>
    <property type="molecule type" value="Genomic_DNA"/>
</dbReference>
<feature type="short sequence motif" description="'HIGH' region" evidence="8">
    <location>
        <begin position="41"/>
        <end position="50"/>
    </location>
</feature>
<dbReference type="KEGG" id="pspc:Strain318_000438"/>
<dbReference type="Gene3D" id="3.40.50.620">
    <property type="entry name" value="HUPs"/>
    <property type="match status" value="1"/>
</dbReference>
<comment type="catalytic activity">
    <reaction evidence="7 8">
        <text>tRNA(Tyr) + L-tyrosine + ATP = L-tyrosyl-tRNA(Tyr) + AMP + diphosphate + H(+)</text>
        <dbReference type="Rhea" id="RHEA:10220"/>
        <dbReference type="Rhea" id="RHEA-COMP:9706"/>
        <dbReference type="Rhea" id="RHEA-COMP:9707"/>
        <dbReference type="ChEBI" id="CHEBI:15378"/>
        <dbReference type="ChEBI" id="CHEBI:30616"/>
        <dbReference type="ChEBI" id="CHEBI:33019"/>
        <dbReference type="ChEBI" id="CHEBI:58315"/>
        <dbReference type="ChEBI" id="CHEBI:78442"/>
        <dbReference type="ChEBI" id="CHEBI:78536"/>
        <dbReference type="ChEBI" id="CHEBI:456215"/>
        <dbReference type="EC" id="6.1.1.1"/>
    </reaction>
</comment>
<keyword evidence="5 8" id="KW-0648">Protein biosynthesis</keyword>
<keyword evidence="4 9" id="KW-0694">RNA-binding</keyword>
<dbReference type="Proteomes" id="UP001229955">
    <property type="component" value="Chromosome"/>
</dbReference>
<dbReference type="EC" id="6.1.1.1" evidence="8"/>
<evidence type="ECO:0000256" key="1">
    <source>
        <dbReference type="ARBA" id="ARBA00022598"/>
    </source>
</evidence>
<dbReference type="InterPro" id="IPR002305">
    <property type="entry name" value="aa-tRNA-synth_Ic"/>
</dbReference>
<dbReference type="CDD" id="cd00805">
    <property type="entry name" value="TyrRS_core"/>
    <property type="match status" value="1"/>
</dbReference>
<dbReference type="AlphaFoldDB" id="A0AA49Q3U1"/>
<dbReference type="Pfam" id="PF00579">
    <property type="entry name" value="tRNA-synt_1b"/>
    <property type="match status" value="1"/>
</dbReference>
<dbReference type="RefSeq" id="WP_367886905.1">
    <property type="nucleotide sequence ID" value="NZ_CP130612.1"/>
</dbReference>
<name>A0AA49Q3U1_9BACT</name>
<evidence type="ECO:0000256" key="5">
    <source>
        <dbReference type="ARBA" id="ARBA00022917"/>
    </source>
</evidence>
<evidence type="ECO:0000256" key="4">
    <source>
        <dbReference type="ARBA" id="ARBA00022884"/>
    </source>
</evidence>
<feature type="binding site" evidence="8">
    <location>
        <position position="36"/>
    </location>
    <ligand>
        <name>L-tyrosine</name>
        <dbReference type="ChEBI" id="CHEBI:58315"/>
    </ligand>
</feature>
<evidence type="ECO:0000259" key="10">
    <source>
        <dbReference type="Pfam" id="PF22421"/>
    </source>
</evidence>
<keyword evidence="3 8" id="KW-0067">ATP-binding</keyword>
<dbReference type="PRINTS" id="PR01040">
    <property type="entry name" value="TRNASYNTHTYR"/>
</dbReference>
<keyword evidence="13" id="KW-1185">Reference proteome</keyword>
<comment type="similarity">
    <text evidence="8">Belongs to the class-I aminoacyl-tRNA synthetase family. TyrS type 1 subfamily.</text>
</comment>
<dbReference type="PROSITE" id="PS00178">
    <property type="entry name" value="AA_TRNA_LIGASE_I"/>
    <property type="match status" value="1"/>
</dbReference>
<dbReference type="InterPro" id="IPR054608">
    <property type="entry name" value="SYY-like_C"/>
</dbReference>
<feature type="short sequence motif" description="'KMSKS' region" evidence="8">
    <location>
        <begin position="234"/>
        <end position="238"/>
    </location>
</feature>
<keyword evidence="2 8" id="KW-0547">Nucleotide-binding</keyword>
<dbReference type="InterPro" id="IPR001412">
    <property type="entry name" value="aa-tRNA-synth_I_CS"/>
</dbReference>
<reference evidence="11" key="1">
    <citation type="submission" date="2023-07" db="EMBL/GenBank/DDBJ databases">
        <authorList>
            <person name="Haufschild T."/>
            <person name="Kallscheuer N."/>
            <person name="Hammer J."/>
            <person name="Kohn T."/>
            <person name="Kabuu M."/>
            <person name="Jogler M."/>
            <person name="Wohfarth N."/>
            <person name="Heuer A."/>
            <person name="Rohde M."/>
            <person name="van Teeseling M.C.F."/>
            <person name="Jogler C."/>
        </authorList>
    </citation>
    <scope>NUCLEOTIDE SEQUENCE</scope>
    <source>
        <strain evidence="11">Strain 138</strain>
        <strain evidence="12">Strain 318</strain>
    </source>
</reference>
<organism evidence="11">
    <name type="scientific">Pseudogemmatithrix spongiicola</name>
    <dbReference type="NCBI Taxonomy" id="3062599"/>
    <lineage>
        <taxon>Bacteria</taxon>
        <taxon>Pseudomonadati</taxon>
        <taxon>Gemmatimonadota</taxon>
        <taxon>Gemmatimonadia</taxon>
        <taxon>Gemmatimonadales</taxon>
        <taxon>Gemmatimonadaceae</taxon>
        <taxon>Pseudogemmatithrix</taxon>
    </lineage>
</organism>
<dbReference type="SUPFAM" id="SSF55174">
    <property type="entry name" value="Alpha-L RNA-binding motif"/>
    <property type="match status" value="1"/>
</dbReference>
<dbReference type="NCBIfam" id="TIGR00234">
    <property type="entry name" value="tyrS"/>
    <property type="match status" value="1"/>
</dbReference>
<dbReference type="HAMAP" id="MF_02006">
    <property type="entry name" value="Tyr_tRNA_synth_type1"/>
    <property type="match status" value="1"/>
</dbReference>
<dbReference type="GO" id="GO:0006437">
    <property type="term" value="P:tyrosyl-tRNA aminoacylation"/>
    <property type="evidence" value="ECO:0007669"/>
    <property type="project" value="UniProtKB-UniRule"/>
</dbReference>
<evidence type="ECO:0000256" key="7">
    <source>
        <dbReference type="ARBA" id="ARBA00048248"/>
    </source>
</evidence>
<feature type="binding site" evidence="8">
    <location>
        <position position="237"/>
    </location>
    <ligand>
        <name>ATP</name>
        <dbReference type="ChEBI" id="CHEBI:30616"/>
    </ligand>
</feature>
<accession>A0AA49Q670</accession>
<evidence type="ECO:0000256" key="3">
    <source>
        <dbReference type="ARBA" id="ARBA00022840"/>
    </source>
</evidence>
<comment type="subunit">
    <text evidence="8">Homodimer.</text>
</comment>